<dbReference type="RefSeq" id="WP_284480374.1">
    <property type="nucleotide sequence ID" value="NZ_JASNJD010000004.1"/>
</dbReference>
<protein>
    <submittedName>
        <fullName evidence="1">Glycosyltransferase family 2 protein</fullName>
    </submittedName>
</protein>
<proteinExistence type="predicted"/>
<comment type="caution">
    <text evidence="1">The sequence shown here is derived from an EMBL/GenBank/DDBJ whole genome shotgun (WGS) entry which is preliminary data.</text>
</comment>
<name>A0ABT7EYZ3_9RHOB</name>
<dbReference type="Proteomes" id="UP001243757">
    <property type="component" value="Unassembled WGS sequence"/>
</dbReference>
<accession>A0ABT7EYZ3</accession>
<sequence length="288" mass="31925">MRICAITMVYRDHWALSQWYMHYARHLGAKNLFIVAHGADPMLPRLCPGANILTVPRDRLEGFDALRDRLLNGLLSGLLAVYDWAIRTDADELVCLDPALYDSFESFFAAQTGQAVFALGLNLAERPGDPRVPDGDPVLKHRPAAAFSSHYSKAWAARGDVRLVRHGVQVRPRLVPRFPFVLPPGVYLIHLKYAFRPALLAANHHRREIAGGPGKGLPGPAWAKPLLAARKFYDGFEALPEAPWDPAAEAALATIAAEPARDAKRGLIRARNHRFTSRTTLPERLRGA</sequence>
<dbReference type="EMBL" id="JASNJD010000004">
    <property type="protein sequence ID" value="MDK3017562.1"/>
    <property type="molecule type" value="Genomic_DNA"/>
</dbReference>
<keyword evidence="2" id="KW-1185">Reference proteome</keyword>
<organism evidence="1 2">
    <name type="scientific">Pseudodonghicola flavimaris</name>
    <dbReference type="NCBI Taxonomy" id="3050036"/>
    <lineage>
        <taxon>Bacteria</taxon>
        <taxon>Pseudomonadati</taxon>
        <taxon>Pseudomonadota</taxon>
        <taxon>Alphaproteobacteria</taxon>
        <taxon>Rhodobacterales</taxon>
        <taxon>Paracoccaceae</taxon>
        <taxon>Pseudodonghicola</taxon>
    </lineage>
</organism>
<gene>
    <name evidence="1" type="ORF">QO033_07720</name>
</gene>
<evidence type="ECO:0000313" key="1">
    <source>
        <dbReference type="EMBL" id="MDK3017562.1"/>
    </source>
</evidence>
<reference evidence="1 2" key="1">
    <citation type="submission" date="2023-05" db="EMBL/GenBank/DDBJ databases">
        <title>Pseudodonghicola sp. nov.</title>
        <authorList>
            <person name="Huang J."/>
        </authorList>
    </citation>
    <scope>NUCLEOTIDE SEQUENCE [LARGE SCALE GENOMIC DNA]</scope>
    <source>
        <strain evidence="1 2">IC7</strain>
    </source>
</reference>
<dbReference type="Pfam" id="PF13704">
    <property type="entry name" value="Glyco_tranf_2_4"/>
    <property type="match status" value="1"/>
</dbReference>
<evidence type="ECO:0000313" key="2">
    <source>
        <dbReference type="Proteomes" id="UP001243757"/>
    </source>
</evidence>